<dbReference type="GO" id="GO:0016747">
    <property type="term" value="F:acyltransferase activity, transferring groups other than amino-acyl groups"/>
    <property type="evidence" value="ECO:0007669"/>
    <property type="project" value="InterPro"/>
</dbReference>
<protein>
    <submittedName>
        <fullName evidence="4">GNAT family N-acetyltransferase</fullName>
    </submittedName>
</protein>
<comment type="caution">
    <text evidence="4">The sequence shown here is derived from an EMBL/GenBank/DDBJ whole genome shotgun (WGS) entry which is preliminary data.</text>
</comment>
<evidence type="ECO:0000256" key="2">
    <source>
        <dbReference type="ARBA" id="ARBA00023315"/>
    </source>
</evidence>
<dbReference type="PANTHER" id="PTHR43420">
    <property type="entry name" value="ACETYLTRANSFERASE"/>
    <property type="match status" value="1"/>
</dbReference>
<keyword evidence="1" id="KW-0808">Transferase</keyword>
<dbReference type="Gene3D" id="3.40.630.30">
    <property type="match status" value="1"/>
</dbReference>
<dbReference type="Proteomes" id="UP000697710">
    <property type="component" value="Unassembled WGS sequence"/>
</dbReference>
<dbReference type="CDD" id="cd04301">
    <property type="entry name" value="NAT_SF"/>
    <property type="match status" value="1"/>
</dbReference>
<dbReference type="PANTHER" id="PTHR43420:SF12">
    <property type="entry name" value="N-ACETYLTRANSFERASE DOMAIN-CONTAINING PROTEIN"/>
    <property type="match status" value="1"/>
</dbReference>
<dbReference type="PROSITE" id="PS51186">
    <property type="entry name" value="GNAT"/>
    <property type="match status" value="1"/>
</dbReference>
<evidence type="ECO:0000313" key="4">
    <source>
        <dbReference type="EMBL" id="MCA9726667.1"/>
    </source>
</evidence>
<dbReference type="AlphaFoldDB" id="A0A956LY06"/>
<evidence type="ECO:0000256" key="1">
    <source>
        <dbReference type="ARBA" id="ARBA00022679"/>
    </source>
</evidence>
<dbReference type="EMBL" id="JAGQHR010000054">
    <property type="protein sequence ID" value="MCA9726667.1"/>
    <property type="molecule type" value="Genomic_DNA"/>
</dbReference>
<dbReference type="InterPro" id="IPR016181">
    <property type="entry name" value="Acyl_CoA_acyltransferase"/>
</dbReference>
<feature type="domain" description="N-acetyltransferase" evidence="3">
    <location>
        <begin position="36"/>
        <end position="163"/>
    </location>
</feature>
<evidence type="ECO:0000259" key="3">
    <source>
        <dbReference type="PROSITE" id="PS51186"/>
    </source>
</evidence>
<dbReference type="SUPFAM" id="SSF55729">
    <property type="entry name" value="Acyl-CoA N-acyltransferases (Nat)"/>
    <property type="match status" value="1"/>
</dbReference>
<reference evidence="4" key="2">
    <citation type="journal article" date="2021" name="Microbiome">
        <title>Successional dynamics and alternative stable states in a saline activated sludge microbial community over 9 years.</title>
        <authorList>
            <person name="Wang Y."/>
            <person name="Ye J."/>
            <person name="Ju F."/>
            <person name="Liu L."/>
            <person name="Boyd J.A."/>
            <person name="Deng Y."/>
            <person name="Parks D.H."/>
            <person name="Jiang X."/>
            <person name="Yin X."/>
            <person name="Woodcroft B.J."/>
            <person name="Tyson G.W."/>
            <person name="Hugenholtz P."/>
            <person name="Polz M.F."/>
            <person name="Zhang T."/>
        </authorList>
    </citation>
    <scope>NUCLEOTIDE SEQUENCE</scope>
    <source>
        <strain evidence="4">HKST-UBA01</strain>
    </source>
</reference>
<organism evidence="4 5">
    <name type="scientific">Eiseniibacteriota bacterium</name>
    <dbReference type="NCBI Taxonomy" id="2212470"/>
    <lineage>
        <taxon>Bacteria</taxon>
        <taxon>Candidatus Eiseniibacteriota</taxon>
    </lineage>
</organism>
<keyword evidence="2" id="KW-0012">Acyltransferase</keyword>
<reference evidence="4" key="1">
    <citation type="submission" date="2020-04" db="EMBL/GenBank/DDBJ databases">
        <authorList>
            <person name="Zhang T."/>
        </authorList>
    </citation>
    <scope>NUCLEOTIDE SEQUENCE</scope>
    <source>
        <strain evidence="4">HKST-UBA01</strain>
    </source>
</reference>
<dbReference type="Pfam" id="PF00583">
    <property type="entry name" value="Acetyltransf_1"/>
    <property type="match status" value="1"/>
</dbReference>
<proteinExistence type="predicted"/>
<dbReference type="InterPro" id="IPR000182">
    <property type="entry name" value="GNAT_dom"/>
</dbReference>
<gene>
    <name evidence="4" type="ORF">KC729_03225</name>
</gene>
<name>A0A956LY06_UNCEI</name>
<sequence length="163" mass="18400">MSSTPSEAGPKTDRARDLSLVVCRQERDLPDGVTRDALVRFFHETMKPYQDEPTDVSRALDYAFSGRVEDGGYLVLAVRSGEIQSGLLMLNTQMGGYVPQNLLLFVATRPELRGQGIGKMVCERAIEECQGDVKLHVEYDNPAKHLYERLGFRTKYAEMRLSR</sequence>
<evidence type="ECO:0000313" key="5">
    <source>
        <dbReference type="Proteomes" id="UP000697710"/>
    </source>
</evidence>
<dbReference type="InterPro" id="IPR050680">
    <property type="entry name" value="YpeA/RimI_acetyltransf"/>
</dbReference>
<accession>A0A956LY06</accession>